<keyword evidence="3" id="KW-0813">Transport</keyword>
<comment type="similarity">
    <text evidence="2">Belongs to the peptide transporter carbon starvation (CstA) (TC 2.A.114) family.</text>
</comment>
<evidence type="ECO:0000256" key="3">
    <source>
        <dbReference type="ARBA" id="ARBA00022448"/>
    </source>
</evidence>
<evidence type="ECO:0000256" key="5">
    <source>
        <dbReference type="ARBA" id="ARBA00022692"/>
    </source>
</evidence>
<sequence length="208" mass="22973">MATPDAPPADRIEEHDGDVTYIRTDKDLPPVAIIDRSPITAKHKAIFAIIAVLGAVAWAVIAFFRGETVNAVWFVIAAICTYVIGFRFYARLIEMKIVRPRDDNATPAELFDNGTDYMPTDRRVLFGHHFAAIAGAGPLVGPVLAMQMGYLPGTIWIIIGAWWPAASRTTWCCPFRYAGAAARWARWRATNSVWSAVSRRSSACSSSW</sequence>
<dbReference type="PANTHER" id="PTHR30252">
    <property type="entry name" value="INNER MEMBRANE PEPTIDE TRANSPORTER"/>
    <property type="match status" value="1"/>
</dbReference>
<dbReference type="AlphaFoldDB" id="A0A0U1DBZ8"/>
<accession>A0A0U1DBZ8</accession>
<evidence type="ECO:0000259" key="9">
    <source>
        <dbReference type="Pfam" id="PF02554"/>
    </source>
</evidence>
<dbReference type="PANTHER" id="PTHR30252:SF3">
    <property type="entry name" value="PYRUVATE_PROTON SYMPORTER BTST"/>
    <property type="match status" value="1"/>
</dbReference>
<keyword evidence="6 8" id="KW-1133">Transmembrane helix</keyword>
<evidence type="ECO:0000256" key="4">
    <source>
        <dbReference type="ARBA" id="ARBA00022475"/>
    </source>
</evidence>
<evidence type="ECO:0000256" key="1">
    <source>
        <dbReference type="ARBA" id="ARBA00004651"/>
    </source>
</evidence>
<feature type="transmembrane region" description="Helical" evidence="8">
    <location>
        <begin position="45"/>
        <end position="65"/>
    </location>
</feature>
<feature type="domain" description="CstA N-terminal" evidence="9">
    <location>
        <begin position="70"/>
        <end position="162"/>
    </location>
</feature>
<evidence type="ECO:0000256" key="8">
    <source>
        <dbReference type="SAM" id="Phobius"/>
    </source>
</evidence>
<keyword evidence="7 8" id="KW-0472">Membrane</keyword>
<reference evidence="10 11" key="1">
    <citation type="submission" date="2015-03" db="EMBL/GenBank/DDBJ databases">
        <authorList>
            <person name="Murphy D."/>
        </authorList>
    </citation>
    <scope>NUCLEOTIDE SEQUENCE [LARGE SCALE GENOMIC DNA]</scope>
    <source>
        <strain evidence="10 11">D16</strain>
    </source>
</reference>
<evidence type="ECO:0000256" key="7">
    <source>
        <dbReference type="ARBA" id="ARBA00023136"/>
    </source>
</evidence>
<keyword evidence="4" id="KW-1003">Cell membrane</keyword>
<dbReference type="EMBL" id="CTEF01000001">
    <property type="protein sequence ID" value="CQD12319.1"/>
    <property type="molecule type" value="Genomic_DNA"/>
</dbReference>
<dbReference type="GO" id="GO:0009267">
    <property type="term" value="P:cellular response to starvation"/>
    <property type="evidence" value="ECO:0007669"/>
    <property type="project" value="InterPro"/>
</dbReference>
<protein>
    <submittedName>
        <fullName evidence="10">Carbon starvation protein A</fullName>
    </submittedName>
</protein>
<evidence type="ECO:0000313" key="11">
    <source>
        <dbReference type="Proteomes" id="UP000182227"/>
    </source>
</evidence>
<gene>
    <name evidence="10" type="ORF">BN970_02532</name>
</gene>
<dbReference type="InterPro" id="IPR003706">
    <property type="entry name" value="CstA_N"/>
</dbReference>
<dbReference type="InterPro" id="IPR051605">
    <property type="entry name" value="CstA"/>
</dbReference>
<dbReference type="Pfam" id="PF02554">
    <property type="entry name" value="CstA"/>
    <property type="match status" value="1"/>
</dbReference>
<keyword evidence="5 8" id="KW-0812">Transmembrane</keyword>
<dbReference type="Proteomes" id="UP000182227">
    <property type="component" value="Unassembled WGS sequence"/>
</dbReference>
<evidence type="ECO:0000256" key="6">
    <source>
        <dbReference type="ARBA" id="ARBA00022989"/>
    </source>
</evidence>
<organism evidence="10 11">
    <name type="scientific">Mycolicibacterium conceptionense</name>
    <dbReference type="NCBI Taxonomy" id="451644"/>
    <lineage>
        <taxon>Bacteria</taxon>
        <taxon>Bacillati</taxon>
        <taxon>Actinomycetota</taxon>
        <taxon>Actinomycetes</taxon>
        <taxon>Mycobacteriales</taxon>
        <taxon>Mycobacteriaceae</taxon>
        <taxon>Mycolicibacterium</taxon>
    </lineage>
</organism>
<comment type="subcellular location">
    <subcellularLocation>
        <location evidence="1">Cell membrane</location>
        <topology evidence="1">Multi-pass membrane protein</topology>
    </subcellularLocation>
</comment>
<proteinExistence type="inferred from homology"/>
<dbReference type="GO" id="GO:0005886">
    <property type="term" value="C:plasma membrane"/>
    <property type="evidence" value="ECO:0007669"/>
    <property type="project" value="UniProtKB-SubCell"/>
</dbReference>
<evidence type="ECO:0000313" key="10">
    <source>
        <dbReference type="EMBL" id="CQD12319.1"/>
    </source>
</evidence>
<name>A0A0U1DBZ8_9MYCO</name>
<feature type="transmembrane region" description="Helical" evidence="8">
    <location>
        <begin position="71"/>
        <end position="90"/>
    </location>
</feature>
<evidence type="ECO:0000256" key="2">
    <source>
        <dbReference type="ARBA" id="ARBA00007755"/>
    </source>
</evidence>